<feature type="transmembrane region" description="Helical" evidence="1">
    <location>
        <begin position="451"/>
        <end position="469"/>
    </location>
</feature>
<feature type="transmembrane region" description="Helical" evidence="1">
    <location>
        <begin position="193"/>
        <end position="216"/>
    </location>
</feature>
<feature type="transmembrane region" description="Helical" evidence="1">
    <location>
        <begin position="142"/>
        <end position="162"/>
    </location>
</feature>
<feature type="transmembrane region" description="Helical" evidence="1">
    <location>
        <begin position="275"/>
        <end position="298"/>
    </location>
</feature>
<evidence type="ECO:0000313" key="3">
    <source>
        <dbReference type="Proteomes" id="UP000229740"/>
    </source>
</evidence>
<feature type="transmembrane region" description="Helical" evidence="1">
    <location>
        <begin position="23"/>
        <end position="41"/>
    </location>
</feature>
<proteinExistence type="predicted"/>
<dbReference type="EMBL" id="PDPS01000020">
    <property type="protein sequence ID" value="PID59136.1"/>
    <property type="molecule type" value="Genomic_DNA"/>
</dbReference>
<feature type="transmembrane region" description="Helical" evidence="1">
    <location>
        <begin position="400"/>
        <end position="419"/>
    </location>
</feature>
<comment type="caution">
    <text evidence="2">The sequence shown here is derived from an EMBL/GenBank/DDBJ whole genome shotgun (WGS) entry which is preliminary data.</text>
</comment>
<accession>A0A2G6EAM3</accession>
<sequence>MDFPLEHSAHSMKLLGSGLKKQPLVFASLAYLALPYAIFFFGYLRWYLALICGICLVLGLEFALRIPVNVPRFTISISQLLLVLLAAFFFLILAGVGGYGHQDGDWPKHTAVLDVLIQQAWPVSYSFSAEQGAVLPPLRTPLVYYIAYYLPAAIVGKLFGWFWANQALFLWTYFGLCLALLWFAVLAHRLSFLTLLIVICFSGLDVIGLAIVRTVFLHEPLAFLHWEHIERWSGNWQYSANSSLLFWVPNQALGGWIACGIIFSALFYGREKKGLIFYLALSPLWSPFVTLGLLPYFIADFFSGKKSWMTRVTQYLSFSNVIGVLLILVSVLFYSAKFYPIPLPLSPVSKGFVLTHPVVPGLSVIESVALLVLFVLFELLLYMFVIYASGLPLSAREQRFLQTTLIFLLILPLYRYGFWNDLVMRASIPGLCVLCIFTIRAFFYAVTNKRLVAVLAALLLLIGALNSSIEFKRHIVKTYERAALLVIPQAKELHKVPAKKLNSSFFFQYIGSPDAPFFRWLTKPLGAAKRVIPVSELIEIYGPGSPRK</sequence>
<gene>
    <name evidence="2" type="ORF">CSB45_01665</name>
</gene>
<dbReference type="Proteomes" id="UP000229740">
    <property type="component" value="Unassembled WGS sequence"/>
</dbReference>
<dbReference type="AlphaFoldDB" id="A0A2G6EAM3"/>
<name>A0A2G6EAM3_9BACT</name>
<evidence type="ECO:0000313" key="2">
    <source>
        <dbReference type="EMBL" id="PID59136.1"/>
    </source>
</evidence>
<feature type="transmembrane region" description="Helical" evidence="1">
    <location>
        <begin position="244"/>
        <end position="268"/>
    </location>
</feature>
<evidence type="ECO:0000256" key="1">
    <source>
        <dbReference type="SAM" id="Phobius"/>
    </source>
</evidence>
<feature type="transmembrane region" description="Helical" evidence="1">
    <location>
        <begin position="168"/>
        <end position="186"/>
    </location>
</feature>
<feature type="transmembrane region" description="Helical" evidence="1">
    <location>
        <begin position="318"/>
        <end position="336"/>
    </location>
</feature>
<feature type="transmembrane region" description="Helical" evidence="1">
    <location>
        <begin position="80"/>
        <end position="99"/>
    </location>
</feature>
<feature type="transmembrane region" description="Helical" evidence="1">
    <location>
        <begin position="47"/>
        <end position="68"/>
    </location>
</feature>
<reference evidence="2 3" key="1">
    <citation type="submission" date="2017-10" db="EMBL/GenBank/DDBJ databases">
        <title>Novel microbial diversity and functional potential in the marine mammal oral microbiome.</title>
        <authorList>
            <person name="Dudek N.K."/>
            <person name="Sun C.L."/>
            <person name="Burstein D."/>
            <person name="Kantor R.S."/>
            <person name="Aliaga Goltsman D.S."/>
            <person name="Bik E.M."/>
            <person name="Thomas B.C."/>
            <person name="Banfield J.F."/>
            <person name="Relman D.A."/>
        </authorList>
    </citation>
    <scope>NUCLEOTIDE SEQUENCE [LARGE SCALE GENOMIC DNA]</scope>
    <source>
        <strain evidence="2">DOLZORAL124_49_17</strain>
    </source>
</reference>
<feature type="transmembrane region" description="Helical" evidence="1">
    <location>
        <begin position="426"/>
        <end position="445"/>
    </location>
</feature>
<keyword evidence="1" id="KW-1133">Transmembrane helix</keyword>
<feature type="transmembrane region" description="Helical" evidence="1">
    <location>
        <begin position="368"/>
        <end position="388"/>
    </location>
</feature>
<evidence type="ECO:0008006" key="4">
    <source>
        <dbReference type="Google" id="ProtNLM"/>
    </source>
</evidence>
<keyword evidence="1" id="KW-0812">Transmembrane</keyword>
<organism evidence="2 3">
    <name type="scientific">candidate division KSB3 bacterium</name>
    <dbReference type="NCBI Taxonomy" id="2044937"/>
    <lineage>
        <taxon>Bacteria</taxon>
        <taxon>candidate division KSB3</taxon>
    </lineage>
</organism>
<protein>
    <recommendedName>
        <fullName evidence="4">Glycosyltransferase RgtA/B/C/D-like domain-containing protein</fullName>
    </recommendedName>
</protein>
<keyword evidence="1" id="KW-0472">Membrane</keyword>